<keyword evidence="1" id="KW-0472">Membrane</keyword>
<dbReference type="Gene3D" id="2.60.98.50">
    <property type="match status" value="1"/>
</dbReference>
<sequence>MENPKWRRNQDSGNLMQGCTILCSNRLHLLCIQHDTNPTNAECWPRSAIVASGLFLYLMITLCYCLFSVPVVMGRPLLRCLGLIGWFSITTFTTLVYLCASGAKRTCGRLCRRNPARRRCNLWTELAVCLAIAAYASACQEVDVFHHNIAMCHRYKNEEWCSVDTSEIVKLNPFKREVCLRLTKNDTTVLEFRLLWERLQLACRKTPVIFTRSTRYGLLDSKRCPHAGSCVGQKCASVNRSTKVPELHKANDYPGVTGCVESCGGPGCDCFYPTSGCLFYRIYLRANDENVYEIYKCNTWEESVQIRVTIIRPQAAPRHQLVEVVPNQPYLLPPLTITLSSLGVPPTPFLDNLFVTDGLRTAIAPRQYDPLYNVRLEKRL</sequence>
<dbReference type="Pfam" id="PF07245">
    <property type="entry name" value="Phlebovirus_G2"/>
    <property type="match status" value="1"/>
</dbReference>
<comment type="caution">
    <text evidence="3">The sequence shown here is derived from an EMBL/GenBank/DDBJ whole genome shotgun (WGS) entry which is preliminary data.</text>
</comment>
<name>A0ABR1D0G6_NECAM</name>
<organism evidence="3 4">
    <name type="scientific">Necator americanus</name>
    <name type="common">Human hookworm</name>
    <dbReference type="NCBI Taxonomy" id="51031"/>
    <lineage>
        <taxon>Eukaryota</taxon>
        <taxon>Metazoa</taxon>
        <taxon>Ecdysozoa</taxon>
        <taxon>Nematoda</taxon>
        <taxon>Chromadorea</taxon>
        <taxon>Rhabditida</taxon>
        <taxon>Rhabditina</taxon>
        <taxon>Rhabditomorpha</taxon>
        <taxon>Strongyloidea</taxon>
        <taxon>Ancylostomatidae</taxon>
        <taxon>Bunostominae</taxon>
        <taxon>Necator</taxon>
    </lineage>
</organism>
<evidence type="ECO:0000313" key="3">
    <source>
        <dbReference type="EMBL" id="KAK6743235.1"/>
    </source>
</evidence>
<feature type="transmembrane region" description="Helical" evidence="1">
    <location>
        <begin position="48"/>
        <end position="69"/>
    </location>
</feature>
<keyword evidence="1" id="KW-1133">Transmembrane helix</keyword>
<proteinExistence type="predicted"/>
<dbReference type="InterPro" id="IPR009878">
    <property type="entry name" value="Phlebovirus_G2_fusion"/>
</dbReference>
<accession>A0ABR1D0G6</accession>
<gene>
    <name evidence="3" type="primary">Necator_chrIII.g11237</name>
    <name evidence="3" type="ORF">RB195_010472</name>
</gene>
<feature type="domain" description="Phlebovirus glycoprotein G2 fusion" evidence="2">
    <location>
        <begin position="139"/>
        <end position="365"/>
    </location>
</feature>
<evidence type="ECO:0000256" key="1">
    <source>
        <dbReference type="SAM" id="Phobius"/>
    </source>
</evidence>
<protein>
    <recommendedName>
        <fullName evidence="2">Phlebovirus glycoprotein G2 fusion domain-containing protein</fullName>
    </recommendedName>
</protein>
<evidence type="ECO:0000259" key="2">
    <source>
        <dbReference type="Pfam" id="PF07245"/>
    </source>
</evidence>
<keyword evidence="1" id="KW-0812">Transmembrane</keyword>
<feature type="transmembrane region" description="Helical" evidence="1">
    <location>
        <begin position="81"/>
        <end position="100"/>
    </location>
</feature>
<keyword evidence="4" id="KW-1185">Reference proteome</keyword>
<evidence type="ECO:0000313" key="4">
    <source>
        <dbReference type="Proteomes" id="UP001303046"/>
    </source>
</evidence>
<dbReference type="Proteomes" id="UP001303046">
    <property type="component" value="Unassembled WGS sequence"/>
</dbReference>
<dbReference type="EMBL" id="JAVFWL010000003">
    <property type="protein sequence ID" value="KAK6743235.1"/>
    <property type="molecule type" value="Genomic_DNA"/>
</dbReference>
<reference evidence="3 4" key="1">
    <citation type="submission" date="2023-08" db="EMBL/GenBank/DDBJ databases">
        <title>A Necator americanus chromosomal reference genome.</title>
        <authorList>
            <person name="Ilik V."/>
            <person name="Petrzelkova K.J."/>
            <person name="Pardy F."/>
            <person name="Fuh T."/>
            <person name="Niatou-Singa F.S."/>
            <person name="Gouil Q."/>
            <person name="Baker L."/>
            <person name="Ritchie M.E."/>
            <person name="Jex A.R."/>
            <person name="Gazzola D."/>
            <person name="Li H."/>
            <person name="Toshio Fujiwara R."/>
            <person name="Zhan B."/>
            <person name="Aroian R.V."/>
            <person name="Pafco B."/>
            <person name="Schwarz E.M."/>
        </authorList>
    </citation>
    <scope>NUCLEOTIDE SEQUENCE [LARGE SCALE GENOMIC DNA]</scope>
    <source>
        <strain evidence="3 4">Aroian</strain>
        <tissue evidence="3">Whole animal</tissue>
    </source>
</reference>